<dbReference type="HOGENOM" id="CLU_890467_0_0_4"/>
<dbReference type="Pfam" id="PF12779">
    <property type="entry name" value="WXXGXW"/>
    <property type="match status" value="1"/>
</dbReference>
<accession>A0A0E1VUD5</accession>
<reference evidence="2" key="1">
    <citation type="submission" date="2009-05" db="EMBL/GenBank/DDBJ databases">
        <authorList>
            <person name="Harkins D.M."/>
            <person name="DeShazer D."/>
            <person name="Woods D.E."/>
            <person name="Brinkac L.M."/>
            <person name="Brown K.A."/>
            <person name="Hung G.C."/>
            <person name="Tuanyok A."/>
            <person name="Zhang B."/>
            <person name="Nierman W.C."/>
        </authorList>
    </citation>
    <scope>NUCLEOTIDE SEQUENCE [LARGE SCALE GENOMIC DNA]</scope>
    <source>
        <strain evidence="2">1710a</strain>
    </source>
</reference>
<gene>
    <name evidence="2" type="ORF">BURPS1710A_A0358</name>
</gene>
<name>A0A0E1VUD5_BURPE</name>
<dbReference type="EMBL" id="CM000833">
    <property type="protein sequence ID" value="EET04478.1"/>
    <property type="molecule type" value="Genomic_DNA"/>
</dbReference>
<evidence type="ECO:0000256" key="1">
    <source>
        <dbReference type="SAM" id="MobiDB-lite"/>
    </source>
</evidence>
<proteinExistence type="predicted"/>
<dbReference type="AlphaFoldDB" id="A0A0E1VUD5"/>
<dbReference type="Proteomes" id="UP000001812">
    <property type="component" value="Chromosome II"/>
</dbReference>
<protein>
    <submittedName>
        <fullName evidence="2">Uncharacterized protein</fullName>
    </submittedName>
</protein>
<evidence type="ECO:0000313" key="2">
    <source>
        <dbReference type="EMBL" id="EET04478.1"/>
    </source>
</evidence>
<feature type="compositionally biased region" description="Low complexity" evidence="1">
    <location>
        <begin position="299"/>
        <end position="312"/>
    </location>
</feature>
<feature type="region of interest" description="Disordered" evidence="1">
    <location>
        <begin position="269"/>
        <end position="312"/>
    </location>
</feature>
<sequence length="312" mass="34594">MTVAYKQQAVPRKRGELGIFYRSDPDLRHENERLSPNSRHELLQCPCPARLRRAVTTVTGFVTIAGTRRVSVEPGRAIGSRRFQLTALEHHESTPFSSQAVVRRRLARRPGLRPRLRDAAAARAAVLTAPIVRRTTARRRSPVPRGRRIRAAPSGRLRRFGASAAPHHRARGYVWTNGYWRWPGGRSVWIPGRWIAQRPGHRGSPAIGDNGQTCGSISTDAGIACAASRTPFAAKAANASGNARRRRIAADEHRAPVFGAAICRTPLRAREGRRRTSDAANARARRRRPADSSRRRRLTLSPRSPDSIAPSQ</sequence>
<dbReference type="InterPro" id="IPR024447">
    <property type="entry name" value="YXWGXW_rpt"/>
</dbReference>
<feature type="compositionally biased region" description="Basic residues" evidence="1">
    <location>
        <begin position="283"/>
        <end position="298"/>
    </location>
</feature>
<organism evidence="2">
    <name type="scientific">Burkholderia pseudomallei 1710a</name>
    <dbReference type="NCBI Taxonomy" id="320371"/>
    <lineage>
        <taxon>Bacteria</taxon>
        <taxon>Pseudomonadati</taxon>
        <taxon>Pseudomonadota</taxon>
        <taxon>Betaproteobacteria</taxon>
        <taxon>Burkholderiales</taxon>
        <taxon>Burkholderiaceae</taxon>
        <taxon>Burkholderia</taxon>
        <taxon>pseudomallei group</taxon>
    </lineage>
</organism>